<keyword evidence="3" id="KW-1185">Reference proteome</keyword>
<dbReference type="GeneID" id="98180559"/>
<protein>
    <submittedName>
        <fullName evidence="2">Heterokaryon incompatibility protein-domain-containing protein</fullName>
    </submittedName>
</protein>
<sequence length="504" mass="56287">MDENQVSYNYEPIQHDQVRLVKLNHDSDRILAVFKTFALEGPAPPYHALSYSWLSESPANDATGEYHVLKTGKEQLRVLNTVHAFFRVLMLKGAGPDDTWWWINSNYINLANVKERSQQVQLMGQIYLNAHSVIIWLGEESNHIDRAVDLSNCSTKQSGSKHTSWFRRDSPHFSATSLPATLGCLTSLFQRRWWSRTWTLQEYAMSANASFWWGLRSVSRFAVEGALIAADQCTSVAFKGAPAFRHGFSRRRVQMLHKKGQAKANKLHMSLVALAAYSSCFEATDDRDRLYGIKGLATDSCFLDVDYSYGVEDTYLRFAGAFIEHYKSLDVICFASIYSSLPGSALPSWVPNWRARIDPLSVPLMVSQSAKTHIGNLRHFALAIEEPSNPSPCYAASKVSAAIYTFKGSKLVARGTIVFFDTVVRMSLRLMVIRSGRIGLVSEKVRKGDLVGVLFGCSVPVLLRQSGDEGDGTFTFVGECFLDGFMNGEGVGGDDCPERDFCIE</sequence>
<comment type="caution">
    <text evidence="2">The sequence shown here is derived from an EMBL/GenBank/DDBJ whole genome shotgun (WGS) entry which is preliminary data.</text>
</comment>
<dbReference type="Pfam" id="PF26639">
    <property type="entry name" value="Het-6_barrel"/>
    <property type="match status" value="1"/>
</dbReference>
<dbReference type="PANTHER" id="PTHR24148:SF64">
    <property type="entry name" value="HETEROKARYON INCOMPATIBILITY DOMAIN-CONTAINING PROTEIN"/>
    <property type="match status" value="1"/>
</dbReference>
<dbReference type="Pfam" id="PF06985">
    <property type="entry name" value="HET"/>
    <property type="match status" value="1"/>
</dbReference>
<organism evidence="2 3">
    <name type="scientific">Madurella fahalii</name>
    <dbReference type="NCBI Taxonomy" id="1157608"/>
    <lineage>
        <taxon>Eukaryota</taxon>
        <taxon>Fungi</taxon>
        <taxon>Dikarya</taxon>
        <taxon>Ascomycota</taxon>
        <taxon>Pezizomycotina</taxon>
        <taxon>Sordariomycetes</taxon>
        <taxon>Sordariomycetidae</taxon>
        <taxon>Sordariales</taxon>
        <taxon>Sordariales incertae sedis</taxon>
        <taxon>Madurella</taxon>
    </lineage>
</organism>
<dbReference type="InterPro" id="IPR010730">
    <property type="entry name" value="HET"/>
</dbReference>
<dbReference type="RefSeq" id="XP_070921337.1">
    <property type="nucleotide sequence ID" value="XM_071065236.1"/>
</dbReference>
<evidence type="ECO:0000259" key="1">
    <source>
        <dbReference type="Pfam" id="PF06985"/>
    </source>
</evidence>
<dbReference type="InterPro" id="IPR052895">
    <property type="entry name" value="HetReg/Transcr_Mod"/>
</dbReference>
<name>A0ABQ0GPD8_9PEZI</name>
<reference evidence="2 3" key="1">
    <citation type="submission" date="2024-09" db="EMBL/GenBank/DDBJ databases">
        <title>Itraconazole resistance in Madurella fahalii resulting from another homologue of gene encoding cytochrome P450 14-alpha sterol demethylase (CYP51).</title>
        <authorList>
            <person name="Yoshioka I."/>
            <person name="Fahal A.H."/>
            <person name="Kaneko S."/>
            <person name="Yaguchi T."/>
        </authorList>
    </citation>
    <scope>NUCLEOTIDE SEQUENCE [LARGE SCALE GENOMIC DNA]</scope>
    <source>
        <strain evidence="2 3">IFM 68171</strain>
    </source>
</reference>
<dbReference type="EMBL" id="BAAFSV010000005">
    <property type="protein sequence ID" value="GAB1319607.1"/>
    <property type="molecule type" value="Genomic_DNA"/>
</dbReference>
<feature type="domain" description="Heterokaryon incompatibility" evidence="1">
    <location>
        <begin position="46"/>
        <end position="202"/>
    </location>
</feature>
<evidence type="ECO:0000313" key="2">
    <source>
        <dbReference type="EMBL" id="GAB1319607.1"/>
    </source>
</evidence>
<evidence type="ECO:0000313" key="3">
    <source>
        <dbReference type="Proteomes" id="UP001628179"/>
    </source>
</evidence>
<gene>
    <name evidence="2" type="ORF">MFIFM68171_09817</name>
</gene>
<proteinExistence type="predicted"/>
<dbReference type="PANTHER" id="PTHR24148">
    <property type="entry name" value="ANKYRIN REPEAT DOMAIN-CONTAINING PROTEIN 39 HOMOLOG-RELATED"/>
    <property type="match status" value="1"/>
</dbReference>
<dbReference type="Proteomes" id="UP001628179">
    <property type="component" value="Unassembled WGS sequence"/>
</dbReference>
<accession>A0ABQ0GPD8</accession>